<keyword evidence="1" id="KW-0328">Glycosyltransferase</keyword>
<dbReference type="OrthoDB" id="529273at2759"/>
<dbReference type="InterPro" id="IPR049625">
    <property type="entry name" value="Glyco_transf_61_cat"/>
</dbReference>
<gene>
    <name evidence="6" type="ORF">KFL_002850130</name>
</gene>
<evidence type="ECO:0000313" key="6">
    <source>
        <dbReference type="EMBL" id="GAQ86368.1"/>
    </source>
</evidence>
<dbReference type="EMBL" id="DF237234">
    <property type="protein sequence ID" value="GAQ86368.1"/>
    <property type="molecule type" value="Genomic_DNA"/>
</dbReference>
<evidence type="ECO:0000256" key="2">
    <source>
        <dbReference type="ARBA" id="ARBA00022679"/>
    </source>
</evidence>
<dbReference type="InterPro" id="IPR007657">
    <property type="entry name" value="Glycosyltransferase_61"/>
</dbReference>
<evidence type="ECO:0000256" key="4">
    <source>
        <dbReference type="SAM" id="MobiDB-lite"/>
    </source>
</evidence>
<name>A0A1Y1IE56_KLENI</name>
<dbReference type="GO" id="GO:0016757">
    <property type="term" value="F:glycosyltransferase activity"/>
    <property type="evidence" value="ECO:0000318"/>
    <property type="project" value="GO_Central"/>
</dbReference>
<feature type="domain" description="Glycosyltransferase 61 catalytic" evidence="5">
    <location>
        <begin position="270"/>
        <end position="343"/>
    </location>
</feature>
<reference evidence="6 7" key="1">
    <citation type="journal article" date="2014" name="Nat. Commun.">
        <title>Klebsormidium flaccidum genome reveals primary factors for plant terrestrial adaptation.</title>
        <authorList>
            <person name="Hori K."/>
            <person name="Maruyama F."/>
            <person name="Fujisawa T."/>
            <person name="Togashi T."/>
            <person name="Yamamoto N."/>
            <person name="Seo M."/>
            <person name="Sato S."/>
            <person name="Yamada T."/>
            <person name="Mori H."/>
            <person name="Tajima N."/>
            <person name="Moriyama T."/>
            <person name="Ikeuchi M."/>
            <person name="Watanabe M."/>
            <person name="Wada H."/>
            <person name="Kobayashi K."/>
            <person name="Saito M."/>
            <person name="Masuda T."/>
            <person name="Sasaki-Sekimoto Y."/>
            <person name="Mashiguchi K."/>
            <person name="Awai K."/>
            <person name="Shimojima M."/>
            <person name="Masuda S."/>
            <person name="Iwai M."/>
            <person name="Nobusawa T."/>
            <person name="Narise T."/>
            <person name="Kondo S."/>
            <person name="Saito H."/>
            <person name="Sato R."/>
            <person name="Murakawa M."/>
            <person name="Ihara Y."/>
            <person name="Oshima-Yamada Y."/>
            <person name="Ohtaka K."/>
            <person name="Satoh M."/>
            <person name="Sonobe K."/>
            <person name="Ishii M."/>
            <person name="Ohtani R."/>
            <person name="Kanamori-Sato M."/>
            <person name="Honoki R."/>
            <person name="Miyazaki D."/>
            <person name="Mochizuki H."/>
            <person name="Umetsu J."/>
            <person name="Higashi K."/>
            <person name="Shibata D."/>
            <person name="Kamiya Y."/>
            <person name="Sato N."/>
            <person name="Nakamura Y."/>
            <person name="Tabata S."/>
            <person name="Ida S."/>
            <person name="Kurokawa K."/>
            <person name="Ohta H."/>
        </authorList>
    </citation>
    <scope>NUCLEOTIDE SEQUENCE [LARGE SCALE GENOMIC DNA]</scope>
    <source>
        <strain evidence="6 7">NIES-2285</strain>
    </source>
</reference>
<evidence type="ECO:0000256" key="1">
    <source>
        <dbReference type="ARBA" id="ARBA00022676"/>
    </source>
</evidence>
<keyword evidence="3" id="KW-0325">Glycoprotein</keyword>
<feature type="region of interest" description="Disordered" evidence="4">
    <location>
        <begin position="405"/>
        <end position="432"/>
    </location>
</feature>
<proteinExistence type="predicted"/>
<evidence type="ECO:0000256" key="3">
    <source>
        <dbReference type="ARBA" id="ARBA00023180"/>
    </source>
</evidence>
<dbReference type="Pfam" id="PF04577">
    <property type="entry name" value="Glyco_transf_61"/>
    <property type="match status" value="1"/>
</dbReference>
<dbReference type="OMA" id="MGLKYLC"/>
<evidence type="ECO:0000259" key="5">
    <source>
        <dbReference type="Pfam" id="PF04577"/>
    </source>
</evidence>
<dbReference type="GO" id="GO:0016763">
    <property type="term" value="F:pentosyltransferase activity"/>
    <property type="evidence" value="ECO:0007669"/>
    <property type="project" value="UniProtKB-ARBA"/>
</dbReference>
<protein>
    <submittedName>
        <fullName evidence="6">Glycosyltransferase family 61 protein</fullName>
    </submittedName>
</protein>
<dbReference type="GO" id="GO:0005794">
    <property type="term" value="C:Golgi apparatus"/>
    <property type="evidence" value="ECO:0007669"/>
    <property type="project" value="UniProtKB-ARBA"/>
</dbReference>
<keyword evidence="2 6" id="KW-0808">Transferase</keyword>
<keyword evidence="7" id="KW-1185">Reference proteome</keyword>
<dbReference type="PANTHER" id="PTHR20961">
    <property type="entry name" value="GLYCOSYLTRANSFERASE"/>
    <property type="match status" value="1"/>
</dbReference>
<dbReference type="PANTHER" id="PTHR20961:SF124">
    <property type="entry name" value="GLYCOSYLTRANSFERASE"/>
    <property type="match status" value="1"/>
</dbReference>
<accession>A0A1Y1IE56</accession>
<organism evidence="6 7">
    <name type="scientific">Klebsormidium nitens</name>
    <name type="common">Green alga</name>
    <name type="synonym">Ulothrix nitens</name>
    <dbReference type="NCBI Taxonomy" id="105231"/>
    <lineage>
        <taxon>Eukaryota</taxon>
        <taxon>Viridiplantae</taxon>
        <taxon>Streptophyta</taxon>
        <taxon>Klebsormidiophyceae</taxon>
        <taxon>Klebsormidiales</taxon>
        <taxon>Klebsormidiaceae</taxon>
        <taxon>Klebsormidium</taxon>
    </lineage>
</organism>
<evidence type="ECO:0000313" key="7">
    <source>
        <dbReference type="Proteomes" id="UP000054558"/>
    </source>
</evidence>
<dbReference type="Proteomes" id="UP000054558">
    <property type="component" value="Unassembled WGS sequence"/>
</dbReference>
<dbReference type="AlphaFoldDB" id="A0A1Y1IE56"/>
<sequence length="460" mass="50578">MLPWGAAAMSRAPNINCCVAAFFLIAAWSGLPVAIGRLELECDFSSALTDVCTLQGDVRIDVTSGQIVLFSRDPQTEPGEMGFRPHPRKWDKGLMESQVSELPVRVVAHDDPSAPLMKCSRNNTAPGVVFSAGGYSGGPFHDFNEVFLPLFETTRGYDRNVVMLMSDLKGEWWWRDNPPKRSFVGAMTEHAIRLIGLENDTYSRAQGVECFSNLTLGLYHSLCMYDENGGFQSRAASGTILQEFGAYMRKGLRVPEPESSRVFVPAGATPVVGIVQRNTTRQFLNYGELIRAAQGENFTVVPIMFEALNHPEMAQTMASLDVLVAVHGAGLSNICLMRPGGAVLQVMPYGEGGSRDVTGMEYKNFAQEMELEYYEWRVPVQDSTILEQYNHRDGVEAPLQGGRHVSVPQPGCRHAGGPARGVSASDQTDAQRQSRHCDSDCLGLPPHRLQQLISCYPLQS</sequence>